<dbReference type="RefSeq" id="WP_057707391.1">
    <property type="nucleotide sequence ID" value="NZ_JQCL01000089.1"/>
</dbReference>
<keyword evidence="2" id="KW-1185">Reference proteome</keyword>
<dbReference type="STRING" id="942150.IV64_GL000939"/>
<evidence type="ECO:0000313" key="1">
    <source>
        <dbReference type="EMBL" id="KRO08088.1"/>
    </source>
</evidence>
<reference evidence="1 2" key="1">
    <citation type="journal article" date="2015" name="Genome Announc.">
        <title>Expanding the biotechnology potential of lactobacilli through comparative genomics of 213 strains and associated genera.</title>
        <authorList>
            <person name="Sun Z."/>
            <person name="Harris H.M."/>
            <person name="McCann A."/>
            <person name="Guo C."/>
            <person name="Argimon S."/>
            <person name="Zhang W."/>
            <person name="Yang X."/>
            <person name="Jeffery I.B."/>
            <person name="Cooney J.C."/>
            <person name="Kagawa T.F."/>
            <person name="Liu W."/>
            <person name="Song Y."/>
            <person name="Salvetti E."/>
            <person name="Wrobel A."/>
            <person name="Rasinkangas P."/>
            <person name="Parkhill J."/>
            <person name="Rea M.C."/>
            <person name="O'Sullivan O."/>
            <person name="Ritari J."/>
            <person name="Douillard F.P."/>
            <person name="Paul Ross R."/>
            <person name="Yang R."/>
            <person name="Briner A.E."/>
            <person name="Felis G.E."/>
            <person name="de Vos W.M."/>
            <person name="Barrangou R."/>
            <person name="Klaenhammer T.R."/>
            <person name="Caufield P.W."/>
            <person name="Cui Y."/>
            <person name="Zhang H."/>
            <person name="O'Toole P.W."/>
        </authorList>
    </citation>
    <scope>NUCLEOTIDE SEQUENCE [LARGE SCALE GENOMIC DNA]</scope>
    <source>
        <strain evidence="1 2">LMG 26013</strain>
    </source>
</reference>
<comment type="caution">
    <text evidence="1">The sequence shown here is derived from an EMBL/GenBank/DDBJ whole genome shotgun (WGS) entry which is preliminary data.</text>
</comment>
<evidence type="ECO:0000313" key="2">
    <source>
        <dbReference type="Proteomes" id="UP000051783"/>
    </source>
</evidence>
<proteinExistence type="predicted"/>
<gene>
    <name evidence="1" type="ORF">IV64_GL000939</name>
</gene>
<sequence length="77" mass="8595">MLALNIQPGIITSQTITVNEELSYRVTLVANRHQRHFTLKVTALTLLGATVIEVTHFTDLSQARHQFTSTVTHLAKP</sequence>
<dbReference type="PATRIC" id="fig|942150.3.peg.969"/>
<accession>A0A0R2M1Y7</accession>
<dbReference type="Proteomes" id="UP000051783">
    <property type="component" value="Unassembled WGS sequence"/>
</dbReference>
<dbReference type="AlphaFoldDB" id="A0A0R2M1Y7"/>
<dbReference type="EMBL" id="JQCL01000089">
    <property type="protein sequence ID" value="KRO08088.1"/>
    <property type="molecule type" value="Genomic_DNA"/>
</dbReference>
<organism evidence="1 2">
    <name type="scientific">Lactiplantibacillus xiangfangensis</name>
    <dbReference type="NCBI Taxonomy" id="942150"/>
    <lineage>
        <taxon>Bacteria</taxon>
        <taxon>Bacillati</taxon>
        <taxon>Bacillota</taxon>
        <taxon>Bacilli</taxon>
        <taxon>Lactobacillales</taxon>
        <taxon>Lactobacillaceae</taxon>
        <taxon>Lactiplantibacillus</taxon>
    </lineage>
</organism>
<protein>
    <submittedName>
        <fullName evidence="1">Uncharacterized protein</fullName>
    </submittedName>
</protein>
<dbReference type="OrthoDB" id="2324318at2"/>
<name>A0A0R2M1Y7_9LACO</name>